<protein>
    <submittedName>
        <fullName evidence="1">Uncharacterized protein</fullName>
    </submittedName>
</protein>
<evidence type="ECO:0000313" key="2">
    <source>
        <dbReference type="Proteomes" id="UP000054279"/>
    </source>
</evidence>
<keyword evidence="2" id="KW-1185">Reference proteome</keyword>
<proteinExistence type="predicted"/>
<dbReference type="EMBL" id="KN837163">
    <property type="protein sequence ID" value="KIJ38061.1"/>
    <property type="molecule type" value="Genomic_DNA"/>
</dbReference>
<dbReference type="OrthoDB" id="531190at2759"/>
<reference evidence="1 2" key="1">
    <citation type="submission" date="2014-06" db="EMBL/GenBank/DDBJ databases">
        <title>Evolutionary Origins and Diversification of the Mycorrhizal Mutualists.</title>
        <authorList>
            <consortium name="DOE Joint Genome Institute"/>
            <consortium name="Mycorrhizal Genomics Consortium"/>
            <person name="Kohler A."/>
            <person name="Kuo A."/>
            <person name="Nagy L.G."/>
            <person name="Floudas D."/>
            <person name="Copeland A."/>
            <person name="Barry K.W."/>
            <person name="Cichocki N."/>
            <person name="Veneault-Fourrey C."/>
            <person name="LaButti K."/>
            <person name="Lindquist E.A."/>
            <person name="Lipzen A."/>
            <person name="Lundell T."/>
            <person name="Morin E."/>
            <person name="Murat C."/>
            <person name="Riley R."/>
            <person name="Ohm R."/>
            <person name="Sun H."/>
            <person name="Tunlid A."/>
            <person name="Henrissat B."/>
            <person name="Grigoriev I.V."/>
            <person name="Hibbett D.S."/>
            <person name="Martin F."/>
        </authorList>
    </citation>
    <scope>NUCLEOTIDE SEQUENCE [LARGE SCALE GENOMIC DNA]</scope>
    <source>
        <strain evidence="1 2">SS14</strain>
    </source>
</reference>
<dbReference type="AlphaFoldDB" id="A0A0C9VKN7"/>
<sequence>MSSAVTIAISVISLAGTILTAAATGYFQLYAARDASLQQSRALHLKYRQPLLLASHELQSRLYNFCDQGFGRFIHGRRDYVIVHTIYLFAQYFAWLSILRLEIQFLDLDTSNESRRFWDLVEIIRRDFSSDSTNADFKLWSGDQQALGDLMIEHDKSNANQKCCMSYPDFRVKYEDDEKFSRWFKALEDDLERLAHGTTNDTRLRTIQGHFVDLVELLDSVGLMNRQGLRRCRTGTTQAI</sequence>
<gene>
    <name evidence="1" type="ORF">M422DRAFT_69150</name>
</gene>
<dbReference type="Proteomes" id="UP000054279">
    <property type="component" value="Unassembled WGS sequence"/>
</dbReference>
<name>A0A0C9VKN7_SPHS4</name>
<accession>A0A0C9VKN7</accession>
<dbReference type="HOGENOM" id="CLU_090714_0_0_1"/>
<organism evidence="1 2">
    <name type="scientific">Sphaerobolus stellatus (strain SS14)</name>
    <dbReference type="NCBI Taxonomy" id="990650"/>
    <lineage>
        <taxon>Eukaryota</taxon>
        <taxon>Fungi</taxon>
        <taxon>Dikarya</taxon>
        <taxon>Basidiomycota</taxon>
        <taxon>Agaricomycotina</taxon>
        <taxon>Agaricomycetes</taxon>
        <taxon>Phallomycetidae</taxon>
        <taxon>Geastrales</taxon>
        <taxon>Sphaerobolaceae</taxon>
        <taxon>Sphaerobolus</taxon>
    </lineage>
</organism>
<evidence type="ECO:0000313" key="1">
    <source>
        <dbReference type="EMBL" id="KIJ38061.1"/>
    </source>
</evidence>